<feature type="region of interest" description="Disordered" evidence="1">
    <location>
        <begin position="41"/>
        <end position="73"/>
    </location>
</feature>
<dbReference type="OMA" id="HILESWV"/>
<dbReference type="KEGG" id="tcc:18590824"/>
<dbReference type="Gramene" id="EOY34257">
    <property type="protein sequence ID" value="EOY34257"/>
    <property type="gene ID" value="TCM_041991"/>
</dbReference>
<dbReference type="OrthoDB" id="1033413at2759"/>
<protein>
    <submittedName>
        <fullName evidence="2">Uncharacterized protein</fullName>
    </submittedName>
</protein>
<organism evidence="2 3">
    <name type="scientific">Theobroma cacao</name>
    <name type="common">Cacao</name>
    <name type="synonym">Cocoa</name>
    <dbReference type="NCBI Taxonomy" id="3641"/>
    <lineage>
        <taxon>Eukaryota</taxon>
        <taxon>Viridiplantae</taxon>
        <taxon>Streptophyta</taxon>
        <taxon>Embryophyta</taxon>
        <taxon>Tracheophyta</taxon>
        <taxon>Spermatophyta</taxon>
        <taxon>Magnoliopsida</taxon>
        <taxon>eudicotyledons</taxon>
        <taxon>Gunneridae</taxon>
        <taxon>Pentapetalae</taxon>
        <taxon>rosids</taxon>
        <taxon>malvids</taxon>
        <taxon>Malvales</taxon>
        <taxon>Malvaceae</taxon>
        <taxon>Byttnerioideae</taxon>
        <taxon>Theobroma</taxon>
    </lineage>
</organism>
<keyword evidence="3" id="KW-1185">Reference proteome</keyword>
<evidence type="ECO:0000313" key="2">
    <source>
        <dbReference type="EMBL" id="EOY34257.1"/>
    </source>
</evidence>
<dbReference type="EMBL" id="CM001887">
    <property type="protein sequence ID" value="EOY34257.1"/>
    <property type="molecule type" value="Genomic_DNA"/>
</dbReference>
<dbReference type="PANTHER" id="PTHR37721:SF1">
    <property type="entry name" value="OS05G0464200 PROTEIN"/>
    <property type="match status" value="1"/>
</dbReference>
<dbReference type="Gramene" id="Tc09v2_t028230.1">
    <property type="protein sequence ID" value="Tc09v2_p028230.1"/>
    <property type="gene ID" value="Tc09v2_g028230"/>
</dbReference>
<dbReference type="eggNOG" id="ENOG502SFD1">
    <property type="taxonomic scope" value="Eukaryota"/>
</dbReference>
<evidence type="ECO:0000313" key="3">
    <source>
        <dbReference type="Proteomes" id="UP000026915"/>
    </source>
</evidence>
<name>A0A061GYG1_THECC</name>
<feature type="region of interest" description="Disordered" evidence="1">
    <location>
        <begin position="1"/>
        <end position="22"/>
    </location>
</feature>
<dbReference type="InParanoid" id="A0A061GYG1"/>
<gene>
    <name evidence="2" type="ORF">TCM_041991</name>
</gene>
<dbReference type="Proteomes" id="UP000026915">
    <property type="component" value="Chromosome 9"/>
</dbReference>
<evidence type="ECO:0000256" key="1">
    <source>
        <dbReference type="SAM" id="MobiDB-lite"/>
    </source>
</evidence>
<feature type="compositionally biased region" description="Polar residues" evidence="1">
    <location>
        <begin position="55"/>
        <end position="73"/>
    </location>
</feature>
<accession>A0A061GYG1</accession>
<proteinExistence type="predicted"/>
<dbReference type="PANTHER" id="PTHR37721">
    <property type="entry name" value="OS05G0464200 PROTEIN"/>
    <property type="match status" value="1"/>
</dbReference>
<reference evidence="2 3" key="1">
    <citation type="journal article" date="2013" name="Genome Biol.">
        <title>The genome sequence of the most widely cultivated cacao type and its use to identify candidate genes regulating pod color.</title>
        <authorList>
            <person name="Motamayor J.C."/>
            <person name="Mockaitis K."/>
            <person name="Schmutz J."/>
            <person name="Haiminen N."/>
            <person name="Iii D.L."/>
            <person name="Cornejo O."/>
            <person name="Findley S.D."/>
            <person name="Zheng P."/>
            <person name="Utro F."/>
            <person name="Royaert S."/>
            <person name="Saski C."/>
            <person name="Jenkins J."/>
            <person name="Podicheti R."/>
            <person name="Zhao M."/>
            <person name="Scheffler B.E."/>
            <person name="Stack J.C."/>
            <person name="Feltus F.A."/>
            <person name="Mustiga G.M."/>
            <person name="Amores F."/>
            <person name="Phillips W."/>
            <person name="Marelli J.P."/>
            <person name="May G.D."/>
            <person name="Shapiro H."/>
            <person name="Ma J."/>
            <person name="Bustamante C.D."/>
            <person name="Schnell R.J."/>
            <person name="Main D."/>
            <person name="Gilbert D."/>
            <person name="Parida L."/>
            <person name="Kuhn D.N."/>
        </authorList>
    </citation>
    <scope>NUCLEOTIDE SEQUENCE [LARGE SCALE GENOMIC DNA]</scope>
    <source>
        <strain evidence="3">cv. Matina 1-6</strain>
    </source>
</reference>
<dbReference type="AlphaFoldDB" id="A0A061GYG1"/>
<dbReference type="HOGENOM" id="CLU_194804_0_0_1"/>
<sequence length="73" mass="8002">MEFNASSNTKKQKQTLPPRRGQVKIRIFKSFLKSVSSIASMAKAMPRKREESGPDVSSNSTPAAPTPTSYNSD</sequence>